<name>A0A7W9YMC8_9ACTN</name>
<evidence type="ECO:0000313" key="1">
    <source>
        <dbReference type="EMBL" id="MBB6173861.1"/>
    </source>
</evidence>
<sequence length="81" mass="8893">MYCPHPPQVQAVIVKDGVASIHVTGCLPREVGFADPWHLNQIIRNTKIEVGDTNPRLDFCPKCTAWNDPGTAKCTLCGHPL</sequence>
<accession>A0A7W9YMC8</accession>
<dbReference type="RefSeq" id="WP_184077529.1">
    <property type="nucleotide sequence ID" value="NZ_JACHDS010000001.1"/>
</dbReference>
<organism evidence="1 2">
    <name type="scientific">Nocardiopsis mwathae</name>
    <dbReference type="NCBI Taxonomy" id="1472723"/>
    <lineage>
        <taxon>Bacteria</taxon>
        <taxon>Bacillati</taxon>
        <taxon>Actinomycetota</taxon>
        <taxon>Actinomycetes</taxon>
        <taxon>Streptosporangiales</taxon>
        <taxon>Nocardiopsidaceae</taxon>
        <taxon>Nocardiopsis</taxon>
    </lineage>
</organism>
<comment type="caution">
    <text evidence="1">The sequence shown here is derived from an EMBL/GenBank/DDBJ whole genome shotgun (WGS) entry which is preliminary data.</text>
</comment>
<gene>
    <name evidence="1" type="ORF">HNR23_003921</name>
</gene>
<evidence type="ECO:0000313" key="2">
    <source>
        <dbReference type="Proteomes" id="UP000546642"/>
    </source>
</evidence>
<proteinExistence type="predicted"/>
<reference evidence="1 2" key="1">
    <citation type="submission" date="2020-08" db="EMBL/GenBank/DDBJ databases">
        <title>Sequencing the genomes of 1000 actinobacteria strains.</title>
        <authorList>
            <person name="Klenk H.-P."/>
        </authorList>
    </citation>
    <scope>NUCLEOTIDE SEQUENCE [LARGE SCALE GENOMIC DNA]</scope>
    <source>
        <strain evidence="1 2">DSM 46659</strain>
    </source>
</reference>
<dbReference type="EMBL" id="JACHDS010000001">
    <property type="protein sequence ID" value="MBB6173861.1"/>
    <property type="molecule type" value="Genomic_DNA"/>
</dbReference>
<keyword evidence="2" id="KW-1185">Reference proteome</keyword>
<dbReference type="AlphaFoldDB" id="A0A7W9YMC8"/>
<protein>
    <submittedName>
        <fullName evidence="1">Uncharacterized protein</fullName>
    </submittedName>
</protein>
<dbReference type="Proteomes" id="UP000546642">
    <property type="component" value="Unassembled WGS sequence"/>
</dbReference>